<dbReference type="Pfam" id="PF03466">
    <property type="entry name" value="LysR_substrate"/>
    <property type="match status" value="1"/>
</dbReference>
<accession>A0ABR7RCC5</accession>
<evidence type="ECO:0000256" key="3">
    <source>
        <dbReference type="ARBA" id="ARBA00023125"/>
    </source>
</evidence>
<evidence type="ECO:0000256" key="1">
    <source>
        <dbReference type="ARBA" id="ARBA00009437"/>
    </source>
</evidence>
<feature type="domain" description="HTH lysR-type" evidence="5">
    <location>
        <begin position="3"/>
        <end position="60"/>
    </location>
</feature>
<dbReference type="InterPro" id="IPR000847">
    <property type="entry name" value="LysR_HTH_N"/>
</dbReference>
<dbReference type="PROSITE" id="PS50931">
    <property type="entry name" value="HTH_LYSR"/>
    <property type="match status" value="1"/>
</dbReference>
<comment type="similarity">
    <text evidence="1">Belongs to the LysR transcriptional regulatory family.</text>
</comment>
<evidence type="ECO:0000313" key="6">
    <source>
        <dbReference type="EMBL" id="MBC9179085.1"/>
    </source>
</evidence>
<keyword evidence="2" id="KW-0805">Transcription regulation</keyword>
<dbReference type="Gene3D" id="3.40.190.290">
    <property type="match status" value="1"/>
</dbReference>
<dbReference type="PANTHER" id="PTHR30537">
    <property type="entry name" value="HTH-TYPE TRANSCRIPTIONAL REGULATOR"/>
    <property type="match status" value="1"/>
</dbReference>
<evidence type="ECO:0000259" key="5">
    <source>
        <dbReference type="PROSITE" id="PS50931"/>
    </source>
</evidence>
<dbReference type="RefSeq" id="WP_187780138.1">
    <property type="nucleotide sequence ID" value="NZ_JACTUZ010000117.1"/>
</dbReference>
<dbReference type="SUPFAM" id="SSF46785">
    <property type="entry name" value="Winged helix' DNA-binding domain"/>
    <property type="match status" value="1"/>
</dbReference>
<dbReference type="Pfam" id="PF00126">
    <property type="entry name" value="HTH_1"/>
    <property type="match status" value="1"/>
</dbReference>
<dbReference type="EMBL" id="JACTUZ010000117">
    <property type="protein sequence ID" value="MBC9179085.1"/>
    <property type="molecule type" value="Genomic_DNA"/>
</dbReference>
<keyword evidence="7" id="KW-1185">Reference proteome</keyword>
<dbReference type="InterPro" id="IPR058163">
    <property type="entry name" value="LysR-type_TF_proteobact-type"/>
</dbReference>
<reference evidence="6 7" key="1">
    <citation type="journal article" date="2009" name="Int. J. Syst. Evol. Microbiol.">
        <title>Transfer of Teichococcus ludipueritiae and Muricoccus roseus to the genus Roseomonas, as Roseomonas ludipueritiae comb. nov. and Roseomonas rosea comb. nov., respectively, and emended description of the genus Roseomonas.</title>
        <authorList>
            <person name="Sanchez-Porro C."/>
            <person name="Gallego V."/>
            <person name="Busse H.J."/>
            <person name="Kampfer P."/>
            <person name="Ventosa A."/>
        </authorList>
    </citation>
    <scope>NUCLEOTIDE SEQUENCE [LARGE SCALE GENOMIC DNA]</scope>
    <source>
        <strain evidence="6 7">DSM 14915</strain>
    </source>
</reference>
<dbReference type="Proteomes" id="UP000603940">
    <property type="component" value="Unassembled WGS sequence"/>
</dbReference>
<dbReference type="Gene3D" id="1.10.10.10">
    <property type="entry name" value="Winged helix-like DNA-binding domain superfamily/Winged helix DNA-binding domain"/>
    <property type="match status" value="1"/>
</dbReference>
<keyword evidence="4" id="KW-0804">Transcription</keyword>
<dbReference type="InterPro" id="IPR036390">
    <property type="entry name" value="WH_DNA-bd_sf"/>
</dbReference>
<gene>
    <name evidence="6" type="ORF">IBL25_19260</name>
</gene>
<evidence type="ECO:0000256" key="2">
    <source>
        <dbReference type="ARBA" id="ARBA00023015"/>
    </source>
</evidence>
<sequence>MLDRLTSMAVFVRAADLGSFTAAATALGMSSQMVAKHVVFLEDRLGTRLLNRTTRKQSLTEFGRLYYERCRLVLAEAEAADALAQKVREAPRGRLRINAPVTFGSHSLVPLVTRYLRTHPEVQVDLTLSDRLVDPVDEGFEAVIRLGPVSDTALVARPLMPYRLIACASPAYLAENGVPEVPSDLARHECLGFAYWSGALSRQWRFSCDGRSFDVSVSGRLQINDWRGLLRAALDGFGITLGPEAALAPELSAGRLVQVLSGYDGPSRPMHILHAADRQMTPKLRSFLSTVVAEFGASKQRRH</sequence>
<organism evidence="6 7">
    <name type="scientific">Pseudoroseomonas ludipueritiae</name>
    <dbReference type="NCBI Taxonomy" id="198093"/>
    <lineage>
        <taxon>Bacteria</taxon>
        <taxon>Pseudomonadati</taxon>
        <taxon>Pseudomonadota</taxon>
        <taxon>Alphaproteobacteria</taxon>
        <taxon>Acetobacterales</taxon>
        <taxon>Acetobacteraceae</taxon>
        <taxon>Pseudoroseomonas</taxon>
    </lineage>
</organism>
<evidence type="ECO:0000256" key="4">
    <source>
        <dbReference type="ARBA" id="ARBA00023163"/>
    </source>
</evidence>
<comment type="caution">
    <text evidence="6">The sequence shown here is derived from an EMBL/GenBank/DDBJ whole genome shotgun (WGS) entry which is preliminary data.</text>
</comment>
<protein>
    <submittedName>
        <fullName evidence="6">LysR family transcriptional regulator</fullName>
    </submittedName>
</protein>
<dbReference type="PANTHER" id="PTHR30537:SF5">
    <property type="entry name" value="HTH-TYPE TRANSCRIPTIONAL ACTIVATOR TTDR-RELATED"/>
    <property type="match status" value="1"/>
</dbReference>
<name>A0ABR7RCC5_9PROT</name>
<dbReference type="SUPFAM" id="SSF53850">
    <property type="entry name" value="Periplasmic binding protein-like II"/>
    <property type="match status" value="1"/>
</dbReference>
<evidence type="ECO:0000313" key="7">
    <source>
        <dbReference type="Proteomes" id="UP000603940"/>
    </source>
</evidence>
<dbReference type="CDD" id="cd08477">
    <property type="entry name" value="PBP2_CrgA_like_8"/>
    <property type="match status" value="1"/>
</dbReference>
<keyword evidence="3" id="KW-0238">DNA-binding</keyword>
<dbReference type="InterPro" id="IPR036388">
    <property type="entry name" value="WH-like_DNA-bd_sf"/>
</dbReference>
<proteinExistence type="inferred from homology"/>
<dbReference type="InterPro" id="IPR005119">
    <property type="entry name" value="LysR_subst-bd"/>
</dbReference>